<dbReference type="EMBL" id="CP000830">
    <property type="protein sequence ID" value="ABV93697.1"/>
    <property type="molecule type" value="Genomic_DNA"/>
</dbReference>
<evidence type="ECO:0000313" key="2">
    <source>
        <dbReference type="EMBL" id="ABV93697.1"/>
    </source>
</evidence>
<dbReference type="RefSeq" id="WP_012178626.1">
    <property type="nucleotide sequence ID" value="NC_009952.1"/>
</dbReference>
<proteinExistence type="predicted"/>
<protein>
    <submittedName>
        <fullName evidence="2">Putative NAD-dependent epimerase/dehydratase</fullName>
    </submittedName>
</protein>
<dbReference type="InterPro" id="IPR050177">
    <property type="entry name" value="Lipid_A_modif_metabolic_enz"/>
</dbReference>
<name>A8LP15_DINSH</name>
<evidence type="ECO:0000313" key="3">
    <source>
        <dbReference type="Proteomes" id="UP000006833"/>
    </source>
</evidence>
<sequence>MRILVTGPTGAIGQYVLEGLMQTDHDVRVLSLPDSLHRINFRDRIEIVMGELSDDISLAEAVEGVDIIYHCALVGPPPAMSADHMMHVNAEGTRNLLRHAAGRVQRVVLCSSNNVYTPHRAPAMWPLLDDALREAHGNPQQVALGESLIAAEDAVFEAQARDGQDYAILRPTVVAGRKCPFVEQMIISILQQPETIEVQRRMWDTMQWAHGSDIAAAALLVGEHPEAANQCFLVAGSEPITIYDVQAHIWDIMNVGKSDNPHRDIAERNNLGLCKFEPRKLRALGWAPRVDVKSCITEVLGRLEFYSSASIKLPAHMVGD</sequence>
<organism evidence="2 3">
    <name type="scientific">Dinoroseobacter shibae (strain DSM 16493 / NCIMB 14021 / DFL 12)</name>
    <dbReference type="NCBI Taxonomy" id="398580"/>
    <lineage>
        <taxon>Bacteria</taxon>
        <taxon>Pseudomonadati</taxon>
        <taxon>Pseudomonadota</taxon>
        <taxon>Alphaproteobacteria</taxon>
        <taxon>Rhodobacterales</taxon>
        <taxon>Roseobacteraceae</taxon>
        <taxon>Dinoroseobacter</taxon>
    </lineage>
</organism>
<accession>A8LP15</accession>
<dbReference type="SUPFAM" id="SSF51735">
    <property type="entry name" value="NAD(P)-binding Rossmann-fold domains"/>
    <property type="match status" value="1"/>
</dbReference>
<keyword evidence="3" id="KW-1185">Reference proteome</keyword>
<dbReference type="AlphaFoldDB" id="A8LP15"/>
<dbReference type="HOGENOM" id="CLU_061176_0_1_5"/>
<dbReference type="STRING" id="398580.Dshi_1956"/>
<dbReference type="InterPro" id="IPR001509">
    <property type="entry name" value="Epimerase_deHydtase"/>
</dbReference>
<reference evidence="3" key="1">
    <citation type="journal article" date="2010" name="ISME J.">
        <title>The complete genome sequence of the algal symbiont Dinoroseobacter shibae: a hitchhiker's guide to life in the sea.</title>
        <authorList>
            <person name="Wagner-Dobler I."/>
            <person name="Ballhausen B."/>
            <person name="Berger M."/>
            <person name="Brinkhoff T."/>
            <person name="Buchholz I."/>
            <person name="Bunk B."/>
            <person name="Cypionka H."/>
            <person name="Daniel R."/>
            <person name="Drepper T."/>
            <person name="Gerdts G."/>
            <person name="Hahnke S."/>
            <person name="Han C."/>
            <person name="Jahn D."/>
            <person name="Kalhoefer D."/>
            <person name="Kiss H."/>
            <person name="Klenk H.P."/>
            <person name="Kyrpides N."/>
            <person name="Liebl W."/>
            <person name="Liesegang H."/>
            <person name="Meincke L."/>
            <person name="Pati A."/>
            <person name="Petersen J."/>
            <person name="Piekarski T."/>
            <person name="Pommerenke C."/>
            <person name="Pradella S."/>
            <person name="Pukall R."/>
            <person name="Rabus R."/>
            <person name="Stackebrandt E."/>
            <person name="Thole S."/>
            <person name="Thompson L."/>
            <person name="Tielen P."/>
            <person name="Tomasch J."/>
            <person name="von Jan M."/>
            <person name="Wanphrut N."/>
            <person name="Wichels A."/>
            <person name="Zech H."/>
            <person name="Simon M."/>
        </authorList>
    </citation>
    <scope>NUCLEOTIDE SEQUENCE [LARGE SCALE GENOMIC DNA]</scope>
    <source>
        <strain evidence="3">DSM 16493 / NCIMB 14021 / DFL 12</strain>
    </source>
</reference>
<dbReference type="KEGG" id="dsh:Dshi_1956"/>
<feature type="domain" description="NAD-dependent epimerase/dehydratase" evidence="1">
    <location>
        <begin position="3"/>
        <end position="228"/>
    </location>
</feature>
<dbReference type="OrthoDB" id="367683at2"/>
<dbReference type="PANTHER" id="PTHR43245">
    <property type="entry name" value="BIFUNCTIONAL POLYMYXIN RESISTANCE PROTEIN ARNA"/>
    <property type="match status" value="1"/>
</dbReference>
<dbReference type="eggNOG" id="COG0451">
    <property type="taxonomic scope" value="Bacteria"/>
</dbReference>
<dbReference type="Pfam" id="PF01370">
    <property type="entry name" value="Epimerase"/>
    <property type="match status" value="1"/>
</dbReference>
<dbReference type="Gene3D" id="3.40.50.720">
    <property type="entry name" value="NAD(P)-binding Rossmann-like Domain"/>
    <property type="match status" value="1"/>
</dbReference>
<dbReference type="Proteomes" id="UP000006833">
    <property type="component" value="Chromosome"/>
</dbReference>
<gene>
    <name evidence="2" type="ordered locus">Dshi_1956</name>
</gene>
<evidence type="ECO:0000259" key="1">
    <source>
        <dbReference type="Pfam" id="PF01370"/>
    </source>
</evidence>
<dbReference type="InterPro" id="IPR036291">
    <property type="entry name" value="NAD(P)-bd_dom_sf"/>
</dbReference>
<dbReference type="PANTHER" id="PTHR43245:SF55">
    <property type="entry name" value="NAD(P)-BINDING DOMAIN-CONTAINING PROTEIN"/>
    <property type="match status" value="1"/>
</dbReference>